<evidence type="ECO:0000313" key="5">
    <source>
        <dbReference type="Proteomes" id="UP000198662"/>
    </source>
</evidence>
<dbReference type="AlphaFoldDB" id="A0A1G9GIG3"/>
<evidence type="ECO:0000259" key="3">
    <source>
        <dbReference type="PROSITE" id="PS50977"/>
    </source>
</evidence>
<dbReference type="InterPro" id="IPR009057">
    <property type="entry name" value="Homeodomain-like_sf"/>
</dbReference>
<feature type="DNA-binding region" description="H-T-H motif" evidence="2">
    <location>
        <begin position="28"/>
        <end position="47"/>
    </location>
</feature>
<dbReference type="InterPro" id="IPR050109">
    <property type="entry name" value="HTH-type_TetR-like_transc_reg"/>
</dbReference>
<dbReference type="InterPro" id="IPR001647">
    <property type="entry name" value="HTH_TetR"/>
</dbReference>
<proteinExistence type="predicted"/>
<dbReference type="EMBL" id="FNGF01000003">
    <property type="protein sequence ID" value="SDL00464.1"/>
    <property type="molecule type" value="Genomic_DNA"/>
</dbReference>
<dbReference type="Proteomes" id="UP000198662">
    <property type="component" value="Unassembled WGS sequence"/>
</dbReference>
<organism evidence="4 5">
    <name type="scientific">Glycomyces sambucus</name>
    <dbReference type="NCBI Taxonomy" id="380244"/>
    <lineage>
        <taxon>Bacteria</taxon>
        <taxon>Bacillati</taxon>
        <taxon>Actinomycetota</taxon>
        <taxon>Actinomycetes</taxon>
        <taxon>Glycomycetales</taxon>
        <taxon>Glycomycetaceae</taxon>
        <taxon>Glycomyces</taxon>
    </lineage>
</organism>
<dbReference type="InterPro" id="IPR041583">
    <property type="entry name" value="TetR_C_31"/>
</dbReference>
<dbReference type="RefSeq" id="WP_091047944.1">
    <property type="nucleotide sequence ID" value="NZ_FNGF01000003.1"/>
</dbReference>
<evidence type="ECO:0000313" key="4">
    <source>
        <dbReference type="EMBL" id="SDL00464.1"/>
    </source>
</evidence>
<dbReference type="PROSITE" id="PS50977">
    <property type="entry name" value="HTH_TETR_2"/>
    <property type="match status" value="1"/>
</dbReference>
<dbReference type="GO" id="GO:0003700">
    <property type="term" value="F:DNA-binding transcription factor activity"/>
    <property type="evidence" value="ECO:0007669"/>
    <property type="project" value="TreeGrafter"/>
</dbReference>
<protein>
    <submittedName>
        <fullName evidence="4">Transcriptional regulator, TetR family</fullName>
    </submittedName>
</protein>
<keyword evidence="5" id="KW-1185">Reference proteome</keyword>
<evidence type="ECO:0000256" key="1">
    <source>
        <dbReference type="ARBA" id="ARBA00023125"/>
    </source>
</evidence>
<feature type="domain" description="HTH tetR-type" evidence="3">
    <location>
        <begin position="5"/>
        <end position="65"/>
    </location>
</feature>
<dbReference type="Gene3D" id="1.10.357.10">
    <property type="entry name" value="Tetracycline Repressor, domain 2"/>
    <property type="match status" value="1"/>
</dbReference>
<dbReference type="SUPFAM" id="SSF46689">
    <property type="entry name" value="Homeodomain-like"/>
    <property type="match status" value="1"/>
</dbReference>
<keyword evidence="1 2" id="KW-0238">DNA-binding</keyword>
<dbReference type="PANTHER" id="PTHR30055">
    <property type="entry name" value="HTH-TYPE TRANSCRIPTIONAL REGULATOR RUTR"/>
    <property type="match status" value="1"/>
</dbReference>
<dbReference type="OrthoDB" id="7506349at2"/>
<evidence type="ECO:0000256" key="2">
    <source>
        <dbReference type="PROSITE-ProRule" id="PRU00335"/>
    </source>
</evidence>
<accession>A0A1G9GIG3</accession>
<dbReference type="Pfam" id="PF00440">
    <property type="entry name" value="TetR_N"/>
    <property type="match status" value="1"/>
</dbReference>
<dbReference type="GO" id="GO:0000976">
    <property type="term" value="F:transcription cis-regulatory region binding"/>
    <property type="evidence" value="ECO:0007669"/>
    <property type="project" value="TreeGrafter"/>
</dbReference>
<name>A0A1G9GIG3_9ACTN</name>
<dbReference type="STRING" id="380244.SAMN05216298_2224"/>
<reference evidence="5" key="1">
    <citation type="submission" date="2016-10" db="EMBL/GenBank/DDBJ databases">
        <authorList>
            <person name="Varghese N."/>
            <person name="Submissions S."/>
        </authorList>
    </citation>
    <scope>NUCLEOTIDE SEQUENCE [LARGE SCALE GENOMIC DNA]</scope>
    <source>
        <strain evidence="5">CGMCC 4.3147</strain>
    </source>
</reference>
<dbReference type="Pfam" id="PF17940">
    <property type="entry name" value="TetR_C_31"/>
    <property type="match status" value="1"/>
</dbReference>
<dbReference type="PANTHER" id="PTHR30055:SF231">
    <property type="entry name" value="TRANSCRIPTIONAL REGULATORY PROTEIN (PROBABLY DEOR-FAMILY)-RELATED"/>
    <property type="match status" value="1"/>
</dbReference>
<gene>
    <name evidence="4" type="ORF">SAMN05216298_2224</name>
</gene>
<sequence length="191" mass="21357">MRQNPERRTALLDAAIEVLADQGARGLTFRAVDQRAAVPTGTASNYFPNRDALLTQAGRRVFERLDPGPEVIGESLALPRTRASVDRLMHEMVGRITAFPSGHLAMLELRLESTRRPELRAVLTEQIKTNLQENIDFHLDTGMPGDADTVVHLYLALNWLIIERLTLPDLFDEARTDALITSLVDQLVPPR</sequence>